<dbReference type="InterPro" id="IPR038418">
    <property type="entry name" value="6-PTP_synth/QueD_sf"/>
</dbReference>
<evidence type="ECO:0000256" key="3">
    <source>
        <dbReference type="ARBA" id="ARBA00008900"/>
    </source>
</evidence>
<dbReference type="PANTHER" id="PTHR12589:SF7">
    <property type="entry name" value="6-PYRUVOYL TETRAHYDROBIOPTERIN SYNTHASE"/>
    <property type="match status" value="1"/>
</dbReference>
<comment type="cofactor">
    <cofactor evidence="1">
        <name>Zn(2+)</name>
        <dbReference type="ChEBI" id="CHEBI:29105"/>
    </cofactor>
</comment>
<comment type="caution">
    <text evidence="11">The sequence shown here is derived from an EMBL/GenBank/DDBJ whole genome shotgun (WGS) entry which is preliminary data.</text>
</comment>
<evidence type="ECO:0000256" key="8">
    <source>
        <dbReference type="ARBA" id="ARBA00023239"/>
    </source>
</evidence>
<dbReference type="GO" id="GO:0046872">
    <property type="term" value="F:metal ion binding"/>
    <property type="evidence" value="ECO:0007669"/>
    <property type="project" value="UniProtKB-KW"/>
</dbReference>
<evidence type="ECO:0000256" key="4">
    <source>
        <dbReference type="ARBA" id="ARBA00012982"/>
    </source>
</evidence>
<dbReference type="SUPFAM" id="SSF55620">
    <property type="entry name" value="Tetrahydrobiopterin biosynthesis enzymes-like"/>
    <property type="match status" value="2"/>
</dbReference>
<evidence type="ECO:0000256" key="1">
    <source>
        <dbReference type="ARBA" id="ARBA00001947"/>
    </source>
</evidence>
<keyword evidence="8" id="KW-0456">Lyase</keyword>
<dbReference type="Gene3D" id="3.30.479.10">
    <property type="entry name" value="6-pyruvoyl tetrahydropterin synthase/QueD"/>
    <property type="match status" value="2"/>
</dbReference>
<organism evidence="11 12">
    <name type="scientific">Abyssibacter profundi</name>
    <dbReference type="NCBI Taxonomy" id="2182787"/>
    <lineage>
        <taxon>Bacteria</taxon>
        <taxon>Pseudomonadati</taxon>
        <taxon>Pseudomonadota</taxon>
        <taxon>Gammaproteobacteria</taxon>
        <taxon>Chromatiales</taxon>
        <taxon>Oceanococcaceae</taxon>
        <taxon>Abyssibacter</taxon>
    </lineage>
</organism>
<dbReference type="Pfam" id="PF01242">
    <property type="entry name" value="PTPS"/>
    <property type="match status" value="2"/>
</dbReference>
<dbReference type="RefSeq" id="WP_109719646.1">
    <property type="nucleotide sequence ID" value="NZ_QEQK01000005.1"/>
</dbReference>
<keyword evidence="6" id="KW-0479">Metal-binding</keyword>
<dbReference type="EMBL" id="QEQK01000005">
    <property type="protein sequence ID" value="PWN56452.1"/>
    <property type="molecule type" value="Genomic_DNA"/>
</dbReference>
<keyword evidence="12" id="KW-1185">Reference proteome</keyword>
<dbReference type="OrthoDB" id="5820615at2"/>
<dbReference type="AlphaFoldDB" id="A0A363UM05"/>
<accession>A0A363UM05</accession>
<dbReference type="PANTHER" id="PTHR12589">
    <property type="entry name" value="PYRUVOYL TETRAHYDROBIOPTERIN SYNTHASE"/>
    <property type="match status" value="1"/>
</dbReference>
<proteinExistence type="inferred from homology"/>
<evidence type="ECO:0000256" key="2">
    <source>
        <dbReference type="ARBA" id="ARBA00005061"/>
    </source>
</evidence>
<dbReference type="InterPro" id="IPR007115">
    <property type="entry name" value="6-PTP_synth/QueD"/>
</dbReference>
<comment type="catalytic activity">
    <reaction evidence="10">
        <text>7,8-dihydroneopterin 3'-triphosphate + H2O = 6-carboxy-5,6,7,8-tetrahydropterin + triphosphate + acetaldehyde + 2 H(+)</text>
        <dbReference type="Rhea" id="RHEA:27966"/>
        <dbReference type="ChEBI" id="CHEBI:15343"/>
        <dbReference type="ChEBI" id="CHEBI:15377"/>
        <dbReference type="ChEBI" id="CHEBI:15378"/>
        <dbReference type="ChEBI" id="CHEBI:18036"/>
        <dbReference type="ChEBI" id="CHEBI:58462"/>
        <dbReference type="ChEBI" id="CHEBI:61032"/>
        <dbReference type="EC" id="4.1.2.50"/>
    </reaction>
</comment>
<reference evidence="11 12" key="1">
    <citation type="submission" date="2018-05" db="EMBL/GenBank/DDBJ databases">
        <title>Abyssibacter profundi OUC007T gen. nov., sp. nov, a marine bacterium isolated from seawater of the Mariana Trench.</title>
        <authorList>
            <person name="Zhou S."/>
        </authorList>
    </citation>
    <scope>NUCLEOTIDE SEQUENCE [LARGE SCALE GENOMIC DNA]</scope>
    <source>
        <strain evidence="11 12">OUC007</strain>
    </source>
</reference>
<protein>
    <recommendedName>
        <fullName evidence="5">6-carboxy-5,6,7,8-tetrahydropterin synthase</fullName>
        <ecNumber evidence="4">4.1.2.50</ecNumber>
    </recommendedName>
    <alternativeName>
        <fullName evidence="9">Queuosine biosynthesis protein QueD</fullName>
    </alternativeName>
</protein>
<keyword evidence="7" id="KW-0862">Zinc</keyword>
<evidence type="ECO:0000313" key="11">
    <source>
        <dbReference type="EMBL" id="PWN56452.1"/>
    </source>
</evidence>
<comment type="similarity">
    <text evidence="3">Belongs to the PTPS family. QueD subfamily.</text>
</comment>
<dbReference type="UniPathway" id="UPA00391"/>
<name>A0A363UM05_9GAMM</name>
<comment type="pathway">
    <text evidence="2">Purine metabolism; 7-cyano-7-deazaguanine biosynthesis.</text>
</comment>
<evidence type="ECO:0000256" key="10">
    <source>
        <dbReference type="ARBA" id="ARBA00048807"/>
    </source>
</evidence>
<evidence type="ECO:0000313" key="12">
    <source>
        <dbReference type="Proteomes" id="UP000251800"/>
    </source>
</evidence>
<evidence type="ECO:0000256" key="6">
    <source>
        <dbReference type="ARBA" id="ARBA00022723"/>
    </source>
</evidence>
<evidence type="ECO:0000256" key="5">
    <source>
        <dbReference type="ARBA" id="ARBA00018141"/>
    </source>
</evidence>
<evidence type="ECO:0000256" key="7">
    <source>
        <dbReference type="ARBA" id="ARBA00022833"/>
    </source>
</evidence>
<dbReference type="EC" id="4.1.2.50" evidence="4"/>
<gene>
    <name evidence="11" type="ORF">DEH80_06340</name>
</gene>
<dbReference type="GO" id="GO:0070497">
    <property type="term" value="F:6-carboxytetrahydropterin synthase activity"/>
    <property type="evidence" value="ECO:0007669"/>
    <property type="project" value="UniProtKB-EC"/>
</dbReference>
<sequence>MATLFVEQLANLDFALLDPERGLVGETYLMDLELSGELDAQGMVLDFGRVKREVRAAAEALVDHKLLIPAAHPALDIQPGQVVLGLVGGGEIEVCSPDIAFCRLPAMAVTVETVADAVSAAVRAVVPDNVDAVRVRLQPEAIDGAYYHYCHGLRKHDGDCQRIAHGHRSRLAITRAGERDAALEAQWAERWNNRFLATVDDELPAQRPGHRRFGYDAPQGRFEIELPEARIDVIPGDTTVECLAAYMARTLAAQQGQTMTVRAYEGLRKGALASAEPA</sequence>
<evidence type="ECO:0000256" key="9">
    <source>
        <dbReference type="ARBA" id="ARBA00031449"/>
    </source>
</evidence>
<dbReference type="Proteomes" id="UP000251800">
    <property type="component" value="Unassembled WGS sequence"/>
</dbReference>